<gene>
    <name evidence="7" type="ORF">H8B04_11320</name>
</gene>
<evidence type="ECO:0000256" key="1">
    <source>
        <dbReference type="ARBA" id="ARBA00022448"/>
    </source>
</evidence>
<dbReference type="RefSeq" id="WP_165290822.1">
    <property type="nucleotide sequence ID" value="NZ_JACOIJ010000021.1"/>
</dbReference>
<dbReference type="SUPFAM" id="SSF52821">
    <property type="entry name" value="Rhodanese/Cell cycle control phosphatase"/>
    <property type="match status" value="1"/>
</dbReference>
<evidence type="ECO:0000313" key="7">
    <source>
        <dbReference type="EMBL" id="MBD1430147.1"/>
    </source>
</evidence>
<dbReference type="SUPFAM" id="SSF52833">
    <property type="entry name" value="Thioredoxin-like"/>
    <property type="match status" value="1"/>
</dbReference>
<dbReference type="CDD" id="cd00158">
    <property type="entry name" value="RHOD"/>
    <property type="match status" value="1"/>
</dbReference>
<evidence type="ECO:0000256" key="3">
    <source>
        <dbReference type="ARBA" id="ARBA00023157"/>
    </source>
</evidence>
<evidence type="ECO:0000256" key="4">
    <source>
        <dbReference type="ARBA" id="ARBA00023284"/>
    </source>
</evidence>
<dbReference type="PANTHER" id="PTHR45663">
    <property type="entry name" value="GEO12009P1"/>
    <property type="match status" value="1"/>
</dbReference>
<keyword evidence="1" id="KW-0813">Transport</keyword>
<accession>A0ABR7YFQ7</accession>
<dbReference type="InterPro" id="IPR013766">
    <property type="entry name" value="Thioredoxin_domain"/>
</dbReference>
<evidence type="ECO:0000313" key="8">
    <source>
        <dbReference type="Proteomes" id="UP000651271"/>
    </source>
</evidence>
<reference evidence="7 8" key="1">
    <citation type="submission" date="2020-08" db="EMBL/GenBank/DDBJ databases">
        <title>Sphingobacterium sp. DN04309 isolated from aquaculture water.</title>
        <authorList>
            <person name="Zhang M."/>
        </authorList>
    </citation>
    <scope>NUCLEOTIDE SEQUENCE [LARGE SCALE GENOMIC DNA]</scope>
    <source>
        <strain evidence="7 8">DN04309</strain>
    </source>
</reference>
<feature type="domain" description="Rhodanese" evidence="5">
    <location>
        <begin position="32"/>
        <end position="122"/>
    </location>
</feature>
<dbReference type="InterPro" id="IPR036249">
    <property type="entry name" value="Thioredoxin-like_sf"/>
</dbReference>
<dbReference type="PROSITE" id="PS51352">
    <property type="entry name" value="THIOREDOXIN_2"/>
    <property type="match status" value="1"/>
</dbReference>
<proteinExistence type="predicted"/>
<comment type="caution">
    <text evidence="7">The sequence shown here is derived from an EMBL/GenBank/DDBJ whole genome shotgun (WGS) entry which is preliminary data.</text>
</comment>
<dbReference type="Gene3D" id="3.40.250.10">
    <property type="entry name" value="Rhodanese-like domain"/>
    <property type="match status" value="1"/>
</dbReference>
<dbReference type="EMBL" id="JACOIJ010000021">
    <property type="protein sequence ID" value="MBD1430147.1"/>
    <property type="molecule type" value="Genomic_DNA"/>
</dbReference>
<dbReference type="PRINTS" id="PR00421">
    <property type="entry name" value="THIOREDOXIN"/>
</dbReference>
<dbReference type="PANTHER" id="PTHR45663:SF11">
    <property type="entry name" value="GEO12009P1"/>
    <property type="match status" value="1"/>
</dbReference>
<name>A0ABR7YFQ7_9SPHI</name>
<dbReference type="InterPro" id="IPR017937">
    <property type="entry name" value="Thioredoxin_CS"/>
</dbReference>
<feature type="domain" description="Thioredoxin" evidence="6">
    <location>
        <begin position="112"/>
        <end position="226"/>
    </location>
</feature>
<dbReference type="SMART" id="SM00450">
    <property type="entry name" value="RHOD"/>
    <property type="match status" value="1"/>
</dbReference>
<keyword evidence="3" id="KW-1015">Disulfide bond</keyword>
<evidence type="ECO:0000259" key="5">
    <source>
        <dbReference type="PROSITE" id="PS50206"/>
    </source>
</evidence>
<dbReference type="PROSITE" id="PS50206">
    <property type="entry name" value="RHODANESE_3"/>
    <property type="match status" value="1"/>
</dbReference>
<protein>
    <submittedName>
        <fullName evidence="7">Redoxin domain-containing protein</fullName>
    </submittedName>
</protein>
<dbReference type="Gene3D" id="3.40.30.10">
    <property type="entry name" value="Glutaredoxin"/>
    <property type="match status" value="1"/>
</dbReference>
<organism evidence="7 8">
    <name type="scientific">Sphingobacterium litopenaei</name>
    <dbReference type="NCBI Taxonomy" id="2763500"/>
    <lineage>
        <taxon>Bacteria</taxon>
        <taxon>Pseudomonadati</taxon>
        <taxon>Bacteroidota</taxon>
        <taxon>Sphingobacteriia</taxon>
        <taxon>Sphingobacteriales</taxon>
        <taxon>Sphingobacteriaceae</taxon>
        <taxon>Sphingobacterium</taxon>
    </lineage>
</organism>
<keyword evidence="8" id="KW-1185">Reference proteome</keyword>
<sequence length="226" mass="25481">MKYIITIAGLFCSLMTFGQTKIANTEALQKINNEDVQLVDVRTDEEYSKKHLKNSIHINWNDKENFDALASKLDKKKPVYVYCLSGGRSNKAAQYLSEKGFEVFDIEGGIMKWEASNLPLVSANEKTTGINLDAYESLTKSHPKVLVNFYAEWCAPCKELAPIIDKIAQKQADNLKVIKIDADENKDLLKQLGISGIPQLYIFKDGQKTWSKSGLTTLKTLEKKLK</sequence>
<dbReference type="PROSITE" id="PS00194">
    <property type="entry name" value="THIOREDOXIN_1"/>
    <property type="match status" value="1"/>
</dbReference>
<keyword evidence="4" id="KW-0676">Redox-active center</keyword>
<dbReference type="CDD" id="cd02947">
    <property type="entry name" value="TRX_family"/>
    <property type="match status" value="1"/>
</dbReference>
<evidence type="ECO:0000256" key="2">
    <source>
        <dbReference type="ARBA" id="ARBA00022982"/>
    </source>
</evidence>
<evidence type="ECO:0000259" key="6">
    <source>
        <dbReference type="PROSITE" id="PS51352"/>
    </source>
</evidence>
<dbReference type="Pfam" id="PF00085">
    <property type="entry name" value="Thioredoxin"/>
    <property type="match status" value="1"/>
</dbReference>
<dbReference type="InterPro" id="IPR036873">
    <property type="entry name" value="Rhodanese-like_dom_sf"/>
</dbReference>
<dbReference type="Pfam" id="PF00581">
    <property type="entry name" value="Rhodanese"/>
    <property type="match status" value="1"/>
</dbReference>
<keyword evidence="2" id="KW-0249">Electron transport</keyword>
<dbReference type="Proteomes" id="UP000651271">
    <property type="component" value="Unassembled WGS sequence"/>
</dbReference>
<dbReference type="InterPro" id="IPR001763">
    <property type="entry name" value="Rhodanese-like_dom"/>
</dbReference>